<dbReference type="AlphaFoldDB" id="A0A437MJU6"/>
<evidence type="ECO:0000313" key="2">
    <source>
        <dbReference type="EMBL" id="RVT97903.1"/>
    </source>
</evidence>
<reference evidence="2 3" key="1">
    <citation type="submission" date="2019-01" db="EMBL/GenBank/DDBJ databases">
        <authorList>
            <person name="Chen W.-M."/>
        </authorList>
    </citation>
    <scope>NUCLEOTIDE SEQUENCE [LARGE SCALE GENOMIC DNA]</scope>
    <source>
        <strain evidence="2 3">CCP-6</strain>
    </source>
</reference>
<evidence type="ECO:0000256" key="1">
    <source>
        <dbReference type="SAM" id="MobiDB-lite"/>
    </source>
</evidence>
<keyword evidence="3" id="KW-1185">Reference proteome</keyword>
<dbReference type="OrthoDB" id="9806592at2"/>
<protein>
    <submittedName>
        <fullName evidence="2">Terminase</fullName>
    </submittedName>
</protein>
<feature type="compositionally biased region" description="Pro residues" evidence="1">
    <location>
        <begin position="184"/>
        <end position="197"/>
    </location>
</feature>
<sequence>MAVETEARKAPAGDLLRRDASFAPETWDPDTRTIEVVWTTGADVRRYDWWTERYYLERLVVSDDAVDMTRLGSGAAPVLDSHQRWGLDTQIGVVQRAWLENGTGKAVLRFGEREEIQGLIRDIASGVIRNISVGYTYEPDQVRVTPDPTKKEPELRELLRWQPFELSFVAVPADAGSGTRGMPAPGPASLPTPPAPPAHHEDIRMSGSNPAGNPPANTPPVNEAPNADAIRAEAAKAERSRIAGIHSACRTLGLQEQAEKLVEEGISVETAQSRLIAELEARAKVAGGPDPSSRPRVGASGDDPAEVRAAMATAIAVRTMPGLAQGQESMRYREFLRMRPSDMLMELAHLRGERVSPRDRQDFLERSFHTSSDFPLLLENAGNKMLEAGMALANPSYRRIFAYRPFNDFKAHSFLTAGDFPALEELGEGGAIKDGTISEKRERVTAKTYAKAIAVTRQMLVNDDLGAFTDFGSMIGRRVADFENAMAYAQLGANSGAGPTLAEGNTTLFATTRGNRAASGAAISETTLDAAYAGIIEHTSLDGLKLNLRPSILLTGSAYRGAALRYTRQIVATEAGKVALYTDLEPIVDANVTGNRWYLFPEPGAAPTFVYGYVNGQSAPQIRVHNPIPGRDGMQVEVVHDFAVGAIGWRGAWFNQGA</sequence>
<organism evidence="2 3">
    <name type="scientific">Rhodovarius crocodyli</name>
    <dbReference type="NCBI Taxonomy" id="1979269"/>
    <lineage>
        <taxon>Bacteria</taxon>
        <taxon>Pseudomonadati</taxon>
        <taxon>Pseudomonadota</taxon>
        <taxon>Alphaproteobacteria</taxon>
        <taxon>Acetobacterales</taxon>
        <taxon>Roseomonadaceae</taxon>
        <taxon>Rhodovarius</taxon>
    </lineage>
</organism>
<feature type="region of interest" description="Disordered" evidence="1">
    <location>
        <begin position="175"/>
        <end position="224"/>
    </location>
</feature>
<dbReference type="Proteomes" id="UP000282957">
    <property type="component" value="Unassembled WGS sequence"/>
</dbReference>
<dbReference type="Pfam" id="PF25209">
    <property type="entry name" value="Phage_capsid_4"/>
    <property type="match status" value="1"/>
</dbReference>
<proteinExistence type="predicted"/>
<gene>
    <name evidence="2" type="ORF">EOD42_08925</name>
</gene>
<dbReference type="NCBIfam" id="NF045541">
    <property type="entry name" value="scaf_prot_MCP2"/>
    <property type="match status" value="1"/>
</dbReference>
<accession>A0A437MJU6</accession>
<feature type="region of interest" description="Disordered" evidence="1">
    <location>
        <begin position="284"/>
        <end position="303"/>
    </location>
</feature>
<name>A0A437MJU6_9PROT</name>
<comment type="caution">
    <text evidence="2">The sequence shown here is derived from an EMBL/GenBank/DDBJ whole genome shotgun (WGS) entry which is preliminary data.</text>
</comment>
<dbReference type="RefSeq" id="WP_127787132.1">
    <property type="nucleotide sequence ID" value="NZ_SACL01000002.1"/>
</dbReference>
<evidence type="ECO:0000313" key="3">
    <source>
        <dbReference type="Proteomes" id="UP000282957"/>
    </source>
</evidence>
<dbReference type="EMBL" id="SACL01000002">
    <property type="protein sequence ID" value="RVT97903.1"/>
    <property type="molecule type" value="Genomic_DNA"/>
</dbReference>